<comment type="similarity">
    <text evidence="8">Belongs to the ABC transporter superfamily. HrtA family.</text>
</comment>
<evidence type="ECO:0000256" key="2">
    <source>
        <dbReference type="ARBA" id="ARBA00011131"/>
    </source>
</evidence>
<keyword evidence="5" id="KW-0547">Nucleotide-binding</keyword>
<evidence type="ECO:0000259" key="11">
    <source>
        <dbReference type="PROSITE" id="PS50893"/>
    </source>
</evidence>
<dbReference type="STRING" id="1847728.BTM29_07550"/>
<proteinExistence type="inferred from homology"/>
<dbReference type="SMART" id="SM00382">
    <property type="entry name" value="AAA"/>
    <property type="match status" value="1"/>
</dbReference>
<evidence type="ECO:0000256" key="8">
    <source>
        <dbReference type="ARBA" id="ARBA00024359"/>
    </source>
</evidence>
<dbReference type="InterPro" id="IPR015854">
    <property type="entry name" value="ABC_transpr_LolD-like"/>
</dbReference>
<dbReference type="InterPro" id="IPR003439">
    <property type="entry name" value="ABC_transporter-like_ATP-bd"/>
</dbReference>
<evidence type="ECO:0000256" key="4">
    <source>
        <dbReference type="ARBA" id="ARBA00022475"/>
    </source>
</evidence>
<evidence type="ECO:0000256" key="6">
    <source>
        <dbReference type="ARBA" id="ARBA00022840"/>
    </source>
</evidence>
<gene>
    <name evidence="12" type="ORF">BTM29_07550</name>
</gene>
<dbReference type="OrthoDB" id="9791546at2"/>
<dbReference type="PROSITE" id="PS50893">
    <property type="entry name" value="ABC_TRANSPORTER_2"/>
    <property type="match status" value="1"/>
</dbReference>
<evidence type="ECO:0000256" key="1">
    <source>
        <dbReference type="ARBA" id="ARBA00004202"/>
    </source>
</evidence>
<evidence type="ECO:0000256" key="10">
    <source>
        <dbReference type="ARBA" id="ARBA00024721"/>
    </source>
</evidence>
<dbReference type="InterPro" id="IPR003593">
    <property type="entry name" value="AAA+_ATPase"/>
</dbReference>
<dbReference type="GO" id="GO:0016887">
    <property type="term" value="F:ATP hydrolysis activity"/>
    <property type="evidence" value="ECO:0007669"/>
    <property type="project" value="InterPro"/>
</dbReference>
<evidence type="ECO:0000313" key="12">
    <source>
        <dbReference type="EMBL" id="APX72415.1"/>
    </source>
</evidence>
<comment type="subunit">
    <text evidence="2">The complex is composed of two ATP-binding proteins (HrtA), two transmembrane proteins (HrtB) and a solute-binding protein.</text>
</comment>
<dbReference type="AlphaFoldDB" id="A0A1P8Q3I1"/>
<dbReference type="GO" id="GO:0005886">
    <property type="term" value="C:plasma membrane"/>
    <property type="evidence" value="ECO:0007669"/>
    <property type="project" value="UniProtKB-SubCell"/>
</dbReference>
<keyword evidence="4" id="KW-1003">Cell membrane</keyword>
<evidence type="ECO:0000313" key="13">
    <source>
        <dbReference type="Proteomes" id="UP000187499"/>
    </source>
</evidence>
<dbReference type="PANTHER" id="PTHR24220">
    <property type="entry name" value="IMPORT ATP-BINDING PROTEIN"/>
    <property type="match status" value="1"/>
</dbReference>
<dbReference type="InterPro" id="IPR027417">
    <property type="entry name" value="P-loop_NTPase"/>
</dbReference>
<evidence type="ECO:0000256" key="5">
    <source>
        <dbReference type="ARBA" id="ARBA00022741"/>
    </source>
</evidence>
<keyword evidence="7" id="KW-0472">Membrane</keyword>
<keyword evidence="6 12" id="KW-0067">ATP-binding</keyword>
<dbReference type="Pfam" id="PF00005">
    <property type="entry name" value="ABC_tran"/>
    <property type="match status" value="1"/>
</dbReference>
<keyword evidence="13" id="KW-1185">Reference proteome</keyword>
<dbReference type="InterPro" id="IPR017911">
    <property type="entry name" value="MacB-like_ATP-bd"/>
</dbReference>
<dbReference type="GO" id="GO:0005524">
    <property type="term" value="F:ATP binding"/>
    <property type="evidence" value="ECO:0007669"/>
    <property type="project" value="UniProtKB-KW"/>
</dbReference>
<evidence type="ECO:0000256" key="3">
    <source>
        <dbReference type="ARBA" id="ARBA00022448"/>
    </source>
</evidence>
<comment type="function">
    <text evidence="10">Part of the ABC transporter complex hrt involved in hemin import. Responsible for energy coupling to the transport system.</text>
</comment>
<organism evidence="12 13">
    <name type="scientific">Companilactobacillus allii</name>
    <dbReference type="NCBI Taxonomy" id="1847728"/>
    <lineage>
        <taxon>Bacteria</taxon>
        <taxon>Bacillati</taxon>
        <taxon>Bacillota</taxon>
        <taxon>Bacilli</taxon>
        <taxon>Lactobacillales</taxon>
        <taxon>Lactobacillaceae</taxon>
        <taxon>Companilactobacillus</taxon>
    </lineage>
</organism>
<keyword evidence="3" id="KW-0813">Transport</keyword>
<dbReference type="RefSeq" id="WP_076615615.1">
    <property type="nucleotide sequence ID" value="NZ_CP019323.1"/>
</dbReference>
<feature type="domain" description="ABC transporter" evidence="11">
    <location>
        <begin position="4"/>
        <end position="231"/>
    </location>
</feature>
<dbReference type="CDD" id="cd03255">
    <property type="entry name" value="ABC_MJ0796_LolCDE_FtsE"/>
    <property type="match status" value="1"/>
</dbReference>
<evidence type="ECO:0000256" key="7">
    <source>
        <dbReference type="ARBA" id="ARBA00023136"/>
    </source>
</evidence>
<comment type="subcellular location">
    <subcellularLocation>
        <location evidence="1">Cell membrane</location>
        <topology evidence="1">Peripheral membrane protein</topology>
    </subcellularLocation>
</comment>
<accession>A0A1P8Q3I1</accession>
<protein>
    <recommendedName>
        <fullName evidence="9">Putative hemin import ATP-binding protein HrtA</fullName>
    </recommendedName>
</protein>
<evidence type="ECO:0000256" key="9">
    <source>
        <dbReference type="ARBA" id="ARBA00024432"/>
    </source>
</evidence>
<dbReference type="Proteomes" id="UP000187499">
    <property type="component" value="Chromosome"/>
</dbReference>
<sequence>MTILKLNNINKYFGEGSSRVHVLKDVNFTAKKGELNLVLGPSGSGKSTFLTIAGGLQTPSSGNVQLENADIKSLSNKQRDSLRLNNIGFILQAYNLIPYLTVKEQFQLVDKVKKNHNLDKEALESLLKQLDIDELINKYPGELSGGQNQRVAIARALYTKPDMVLADEPTAALDSQRVLEVGKIFHDLAHKHNISVIIVTHDLRLTEFADNIYQIMDGKMTLNNKENIKEAQS</sequence>
<dbReference type="Gene3D" id="3.40.50.300">
    <property type="entry name" value="P-loop containing nucleotide triphosphate hydrolases"/>
    <property type="match status" value="1"/>
</dbReference>
<reference evidence="13" key="1">
    <citation type="submission" date="2016-12" db="EMBL/GenBank/DDBJ databases">
        <authorList>
            <person name="Jung M.Y."/>
            <person name="Lee S.H."/>
        </authorList>
    </citation>
    <scope>NUCLEOTIDE SEQUENCE [LARGE SCALE GENOMIC DNA]</scope>
    <source>
        <strain evidence="13">WiKim39</strain>
    </source>
</reference>
<dbReference type="PANTHER" id="PTHR24220:SF666">
    <property type="entry name" value="HEMIN IMPORT ATP-BINDING PROTEIN HRTA-RELATED"/>
    <property type="match status" value="1"/>
</dbReference>
<dbReference type="SUPFAM" id="SSF52540">
    <property type="entry name" value="P-loop containing nucleoside triphosphate hydrolases"/>
    <property type="match status" value="1"/>
</dbReference>
<name>A0A1P8Q3I1_9LACO</name>
<dbReference type="EMBL" id="CP019323">
    <property type="protein sequence ID" value="APX72415.1"/>
    <property type="molecule type" value="Genomic_DNA"/>
</dbReference>
<dbReference type="GO" id="GO:0022857">
    <property type="term" value="F:transmembrane transporter activity"/>
    <property type="evidence" value="ECO:0007669"/>
    <property type="project" value="TreeGrafter"/>
</dbReference>
<dbReference type="KEGG" id="lalw:BTM29_07550"/>